<keyword evidence="5" id="KW-1133">Transmembrane helix</keyword>
<feature type="region of interest" description="Disordered" evidence="4">
    <location>
        <begin position="13"/>
        <end position="45"/>
    </location>
</feature>
<dbReference type="GO" id="GO:0008333">
    <property type="term" value="P:endosome to lysosome transport"/>
    <property type="evidence" value="ECO:0007669"/>
    <property type="project" value="Ensembl"/>
</dbReference>
<dbReference type="Ensembl" id="ENSPSMT00000038525.1">
    <property type="protein sequence ID" value="ENSPSMP00000033435.1"/>
    <property type="gene ID" value="ENSPSMG00000023064.1"/>
</dbReference>
<dbReference type="InterPro" id="IPR007243">
    <property type="entry name" value="Atg6/Beclin"/>
</dbReference>
<keyword evidence="5" id="KW-0472">Membrane</keyword>
<dbReference type="GeneTree" id="ENSGT00390000008164"/>
<evidence type="ECO:0000256" key="5">
    <source>
        <dbReference type="SAM" id="Phobius"/>
    </source>
</evidence>
<evidence type="ECO:0000313" key="8">
    <source>
        <dbReference type="Ensembl" id="ENSPSMP00000033435.1"/>
    </source>
</evidence>
<dbReference type="GO" id="GO:0034271">
    <property type="term" value="C:phosphatidylinositol 3-kinase complex, class III, type I"/>
    <property type="evidence" value="ECO:0007669"/>
    <property type="project" value="TreeGrafter"/>
</dbReference>
<keyword evidence="3" id="KW-0175">Coiled coil</keyword>
<dbReference type="PANTHER" id="PTHR12768:SF5">
    <property type="entry name" value="BECLIN-2"/>
    <property type="match status" value="1"/>
</dbReference>
<reference evidence="8" key="1">
    <citation type="submission" date="2025-08" db="UniProtKB">
        <authorList>
            <consortium name="Ensembl"/>
        </authorList>
    </citation>
    <scope>IDENTIFICATION</scope>
</reference>
<dbReference type="Pfam" id="PF17675">
    <property type="entry name" value="APG6_N"/>
    <property type="match status" value="1"/>
</dbReference>
<dbReference type="GO" id="GO:0000045">
    <property type="term" value="P:autophagosome assembly"/>
    <property type="evidence" value="ECO:0007669"/>
    <property type="project" value="TreeGrafter"/>
</dbReference>
<protein>
    <submittedName>
        <fullName evidence="8">Beclin 2</fullName>
    </submittedName>
</protein>
<sequence length="427" mass="47725">MSSLRFLCQRCSQPLKPRPSAETEDAPAQGEPGDPREASAISWEGTESEKLQGSASCASLLAHGETPKDNADRFTLLGKSDPMRTLGTIQKAAGDIFDILSGERVVDHPLCEECTDRLLEQLDGSLCLADLDCENYRRRLRSGELAGEDEARRDALRAALRDLEQEEARLARELEDVDRDRARVAAGLEAARAETAGLEERGRRHRRDYSALKGRQLELLDELRSAENRLRRARAQLHRLQEIDVFSTAFEIQAEGPLGVINNLRLGCLPSVPVGWSEIGAAWGQVALLLLALANTAGLAFRRYRLVPRGNRSYLRSLVAGDDAELPLYYQAAQKAFCDDKFDSAMVAFLDCMQQFAHEAGEGARGLRLPYRILAERGVLEDAGGGRECYSIRTRSNTEERWTKALKFMLVNFTWSLAWASLRYRRK</sequence>
<evidence type="ECO:0000259" key="6">
    <source>
        <dbReference type="Pfam" id="PF04111"/>
    </source>
</evidence>
<proteinExistence type="inferred from homology"/>
<dbReference type="InterPro" id="IPR040455">
    <property type="entry name" value="Atg6_BARA"/>
</dbReference>
<feature type="coiled-coil region" evidence="3">
    <location>
        <begin position="209"/>
        <end position="243"/>
    </location>
</feature>
<comment type="similarity">
    <text evidence="1">Belongs to the beclin family.</text>
</comment>
<dbReference type="GO" id="GO:1990172">
    <property type="term" value="P:G protein-coupled receptor catabolic process"/>
    <property type="evidence" value="ECO:0007669"/>
    <property type="project" value="Ensembl"/>
</dbReference>
<keyword evidence="9" id="KW-1185">Reference proteome</keyword>
<reference evidence="8" key="2">
    <citation type="submission" date="2025-09" db="UniProtKB">
        <authorList>
            <consortium name="Ensembl"/>
        </authorList>
    </citation>
    <scope>IDENTIFICATION</scope>
</reference>
<dbReference type="InterPro" id="IPR038274">
    <property type="entry name" value="Atg6/Beclin_C_sf"/>
</dbReference>
<dbReference type="Pfam" id="PF04111">
    <property type="entry name" value="APG6"/>
    <property type="match status" value="1"/>
</dbReference>
<dbReference type="GO" id="GO:0000407">
    <property type="term" value="C:phagophore assembly site"/>
    <property type="evidence" value="ECO:0007669"/>
    <property type="project" value="TreeGrafter"/>
</dbReference>
<dbReference type="GO" id="GO:0000423">
    <property type="term" value="P:mitophagy"/>
    <property type="evidence" value="ECO:0007669"/>
    <property type="project" value="TreeGrafter"/>
</dbReference>
<feature type="domain" description="Atg6/beclin coiled-coil" evidence="7">
    <location>
        <begin position="109"/>
        <end position="237"/>
    </location>
</feature>
<dbReference type="GO" id="GO:0030674">
    <property type="term" value="F:protein-macromolecule adaptor activity"/>
    <property type="evidence" value="ECO:0007669"/>
    <property type="project" value="TreeGrafter"/>
</dbReference>
<evidence type="ECO:0000256" key="2">
    <source>
        <dbReference type="ARBA" id="ARBA00023006"/>
    </source>
</evidence>
<dbReference type="GO" id="GO:0045324">
    <property type="term" value="P:late endosome to vacuole transport"/>
    <property type="evidence" value="ECO:0007669"/>
    <property type="project" value="TreeGrafter"/>
</dbReference>
<keyword evidence="5" id="KW-0812">Transmembrane</keyword>
<dbReference type="GO" id="GO:0034272">
    <property type="term" value="C:phosphatidylinositol 3-kinase complex, class III, type II"/>
    <property type="evidence" value="ECO:0007669"/>
    <property type="project" value="TreeGrafter"/>
</dbReference>
<evidence type="ECO:0000256" key="1">
    <source>
        <dbReference type="ARBA" id="ARBA00005965"/>
    </source>
</evidence>
<gene>
    <name evidence="8" type="primary">BECN2</name>
</gene>
<dbReference type="InterPro" id="IPR041691">
    <property type="entry name" value="Atg6/beclin_CC"/>
</dbReference>
<dbReference type="AlphaFoldDB" id="A0A8C9AGN8"/>
<dbReference type="Gene3D" id="1.10.418.40">
    <property type="entry name" value="Autophagy protein 6/Beclin 1"/>
    <property type="match status" value="1"/>
</dbReference>
<organism evidence="8 9">
    <name type="scientific">Prolemur simus</name>
    <name type="common">Greater bamboo lemur</name>
    <name type="synonym">Hapalemur simus</name>
    <dbReference type="NCBI Taxonomy" id="1328070"/>
    <lineage>
        <taxon>Eukaryota</taxon>
        <taxon>Metazoa</taxon>
        <taxon>Chordata</taxon>
        <taxon>Craniata</taxon>
        <taxon>Vertebrata</taxon>
        <taxon>Euteleostomi</taxon>
        <taxon>Mammalia</taxon>
        <taxon>Eutheria</taxon>
        <taxon>Euarchontoglires</taxon>
        <taxon>Primates</taxon>
        <taxon>Strepsirrhini</taxon>
        <taxon>Lemuriformes</taxon>
        <taxon>Lemuridae</taxon>
        <taxon>Prolemur</taxon>
    </lineage>
</organism>
<dbReference type="PANTHER" id="PTHR12768">
    <property type="entry name" value="BECLIN 1"/>
    <property type="match status" value="1"/>
</dbReference>
<name>A0A8C9AGN8_PROSS</name>
<feature type="transmembrane region" description="Helical" evidence="5">
    <location>
        <begin position="282"/>
        <end position="301"/>
    </location>
</feature>
<dbReference type="GO" id="GO:0043548">
    <property type="term" value="F:phosphatidylinositol 3-kinase binding"/>
    <property type="evidence" value="ECO:0007669"/>
    <property type="project" value="TreeGrafter"/>
</dbReference>
<dbReference type="GO" id="GO:0006995">
    <property type="term" value="P:cellular response to nitrogen starvation"/>
    <property type="evidence" value="ECO:0007669"/>
    <property type="project" value="TreeGrafter"/>
</dbReference>
<keyword evidence="2" id="KW-0072">Autophagy</keyword>
<dbReference type="Proteomes" id="UP000694414">
    <property type="component" value="Unplaced"/>
</dbReference>
<evidence type="ECO:0000259" key="7">
    <source>
        <dbReference type="Pfam" id="PF17675"/>
    </source>
</evidence>
<evidence type="ECO:0000256" key="4">
    <source>
        <dbReference type="SAM" id="MobiDB-lite"/>
    </source>
</evidence>
<dbReference type="Gene3D" id="6.10.250.3110">
    <property type="match status" value="1"/>
</dbReference>
<accession>A0A8C9AGN8</accession>
<evidence type="ECO:0000256" key="3">
    <source>
        <dbReference type="SAM" id="Coils"/>
    </source>
</evidence>
<evidence type="ECO:0000313" key="9">
    <source>
        <dbReference type="Proteomes" id="UP000694414"/>
    </source>
</evidence>
<feature type="domain" description="Atg6 BARA" evidence="6">
    <location>
        <begin position="240"/>
        <end position="421"/>
    </location>
</feature>
<feature type="coiled-coil region" evidence="3">
    <location>
        <begin position="146"/>
        <end position="183"/>
    </location>
</feature>